<dbReference type="InterPro" id="IPR043129">
    <property type="entry name" value="ATPase_NBD"/>
</dbReference>
<dbReference type="Proteomes" id="UP000030708">
    <property type="component" value="Unassembled WGS sequence"/>
</dbReference>
<dbReference type="EMBL" id="KI926305">
    <property type="protein sequence ID" value="ETW38534.1"/>
    <property type="molecule type" value="Genomic_DNA"/>
</dbReference>
<gene>
    <name evidence="3" type="ORF">PFTANZ_00798</name>
</gene>
<dbReference type="PANTHER" id="PTHR11937">
    <property type="entry name" value="ACTIN"/>
    <property type="match status" value="1"/>
</dbReference>
<protein>
    <recommendedName>
        <fullName evidence="5">Actin-like protein</fullName>
    </recommendedName>
</protein>
<dbReference type="Gene3D" id="3.30.420.40">
    <property type="match status" value="2"/>
</dbReference>
<dbReference type="InterPro" id="IPR004000">
    <property type="entry name" value="Actin"/>
</dbReference>
<reference evidence="3 4" key="2">
    <citation type="submission" date="2013-02" db="EMBL/GenBank/DDBJ databases">
        <title>The Genome Sequence of Plasmodium falciparum Tanzania (2000708).</title>
        <authorList>
            <consortium name="The Broad Institute Genome Sequencing Platform"/>
            <consortium name="The Broad Institute Genome Sequencing Center for Infectious Disease"/>
            <person name="Neafsey D."/>
            <person name="Cheeseman I."/>
            <person name="Volkman S."/>
            <person name="Adams J."/>
            <person name="Walker B."/>
            <person name="Young S.K."/>
            <person name="Zeng Q."/>
            <person name="Gargeya S."/>
            <person name="Fitzgerald M."/>
            <person name="Haas B."/>
            <person name="Abouelleil A."/>
            <person name="Alvarado L."/>
            <person name="Arachchi H.M."/>
            <person name="Berlin A.M."/>
            <person name="Chapman S.B."/>
            <person name="Dewar J."/>
            <person name="Goldberg J."/>
            <person name="Griggs A."/>
            <person name="Gujja S."/>
            <person name="Hansen M."/>
            <person name="Howarth C."/>
            <person name="Imamovic A."/>
            <person name="Larimer J."/>
            <person name="McCowan C."/>
            <person name="Murphy C."/>
            <person name="Neiman D."/>
            <person name="Pearson M."/>
            <person name="Priest M."/>
            <person name="Roberts A."/>
            <person name="Saif S."/>
            <person name="Shea T."/>
            <person name="Sisk P."/>
            <person name="Sykes S."/>
            <person name="Wortman J."/>
            <person name="Nusbaum C."/>
            <person name="Birren B."/>
        </authorList>
    </citation>
    <scope>NUCLEOTIDE SEQUENCE [LARGE SCALE GENOMIC DNA]</scope>
    <source>
        <strain evidence="4">Tanzania (2000708)</strain>
    </source>
</reference>
<organism evidence="3 4">
    <name type="scientific">Plasmodium falciparum Tanzania</name>
    <name type="common">2000708</name>
    <dbReference type="NCBI Taxonomy" id="1036725"/>
    <lineage>
        <taxon>Eukaryota</taxon>
        <taxon>Sar</taxon>
        <taxon>Alveolata</taxon>
        <taxon>Apicomplexa</taxon>
        <taxon>Aconoidasida</taxon>
        <taxon>Haemosporida</taxon>
        <taxon>Plasmodiidae</taxon>
        <taxon>Plasmodium</taxon>
        <taxon>Plasmodium (Laverania)</taxon>
    </lineage>
</organism>
<evidence type="ECO:0000313" key="3">
    <source>
        <dbReference type="EMBL" id="ETW38534.1"/>
    </source>
</evidence>
<comment type="similarity">
    <text evidence="2">Belongs to the actin family.</text>
</comment>
<dbReference type="SMART" id="SM00268">
    <property type="entry name" value="ACTIN"/>
    <property type="match status" value="1"/>
</dbReference>
<evidence type="ECO:0000256" key="1">
    <source>
        <dbReference type="ARBA" id="ARBA00049360"/>
    </source>
</evidence>
<dbReference type="OrthoDB" id="337660at2759"/>
<evidence type="ECO:0000313" key="4">
    <source>
        <dbReference type="Proteomes" id="UP000030708"/>
    </source>
</evidence>
<dbReference type="Gene3D" id="3.90.640.10">
    <property type="entry name" value="Actin, Chain A, domain 4"/>
    <property type="match status" value="1"/>
</dbReference>
<dbReference type="SUPFAM" id="SSF53067">
    <property type="entry name" value="Actin-like ATPase domain"/>
    <property type="match status" value="2"/>
</dbReference>
<dbReference type="AlphaFoldDB" id="A0A024WC98"/>
<dbReference type="eggNOG" id="KOG0677">
    <property type="taxonomic scope" value="Eukaryota"/>
</dbReference>
<evidence type="ECO:0000256" key="2">
    <source>
        <dbReference type="RuleBase" id="RU000487"/>
    </source>
</evidence>
<proteinExistence type="inferred from homology"/>
<dbReference type="SMR" id="A0A024WC98"/>
<reference evidence="3 4" key="1">
    <citation type="submission" date="2013-02" db="EMBL/GenBank/DDBJ databases">
        <title>The Genome Annotation of Plasmodium falciparum Tanzania (2000708).</title>
        <authorList>
            <consortium name="The Broad Institute Genome Sequencing Platform"/>
            <consortium name="The Broad Institute Genome Sequencing Center for Infectious Disease"/>
            <person name="Neafsey D."/>
            <person name="Hoffman S."/>
            <person name="Volkman S."/>
            <person name="Rosenthal P."/>
            <person name="Walker B."/>
            <person name="Young S.K."/>
            <person name="Zeng Q."/>
            <person name="Gargeya S."/>
            <person name="Fitzgerald M."/>
            <person name="Haas B."/>
            <person name="Abouelleil A."/>
            <person name="Allen A.W."/>
            <person name="Alvarado L."/>
            <person name="Arachchi H.M."/>
            <person name="Berlin A.M."/>
            <person name="Chapman S.B."/>
            <person name="Gainer-Dewar J."/>
            <person name="Goldberg J."/>
            <person name="Griggs A."/>
            <person name="Gujja S."/>
            <person name="Hansen M."/>
            <person name="Howarth C."/>
            <person name="Imamovic A."/>
            <person name="Ireland A."/>
            <person name="Larimer J."/>
            <person name="McCowan C."/>
            <person name="Murphy C."/>
            <person name="Pearson M."/>
            <person name="Poon T.W."/>
            <person name="Priest M."/>
            <person name="Roberts A."/>
            <person name="Saif S."/>
            <person name="Shea T."/>
            <person name="Sisk P."/>
            <person name="Sykes S."/>
            <person name="Wortman J."/>
            <person name="Nusbaum C."/>
            <person name="Birren B."/>
        </authorList>
    </citation>
    <scope>NUCLEOTIDE SEQUENCE [LARGE SCALE GENOMIC DNA]</scope>
    <source>
        <strain evidence="4">Tanzania (2000708)</strain>
    </source>
</reference>
<comment type="catalytic activity">
    <reaction evidence="1">
        <text>ATP + H2O = ADP + phosphate + H(+)</text>
        <dbReference type="Rhea" id="RHEA:13065"/>
        <dbReference type="ChEBI" id="CHEBI:15377"/>
        <dbReference type="ChEBI" id="CHEBI:15378"/>
        <dbReference type="ChEBI" id="CHEBI:30616"/>
        <dbReference type="ChEBI" id="CHEBI:43474"/>
        <dbReference type="ChEBI" id="CHEBI:456216"/>
    </reaction>
</comment>
<accession>A0A024WC98</accession>
<evidence type="ECO:0008006" key="5">
    <source>
        <dbReference type="Google" id="ProtNLM"/>
    </source>
</evidence>
<name>A0A024WC98_PLAFA</name>
<sequence length="416" mass="48501">MEEEENIPVIILDPGSWKIKIGFAKDDFPNDEIPCVYIEKISDKSKDIKFGIEAVEDYMKIRYNHTKSHMIKENDFGHKEGMSNLVNVKMTFADPRHPLSNNNFNDVLEIYNYLINKLNINTDKYNILIVIPERVEKLFLSNILRWAFKIHNFLSISFIYNALAATYYYGIKTALVVDIGESGSRVTPVAENHGVFFDFIKNNEISGYLISKYISNFVKIDESYIDYILIQDYKEMNSYVSLDVDKNIKMYSECNGLIKPYKIPYTNIYIDPKSEILSHEIFFQPEFLAHMPGNFYKQNIISLSQLIFEAISSCPIDLRKQFFDNIILIGGVSNCINFSQRLKKELLHILKEKNYSENTNINIKKLTMSHISSYLGGTKYSKILYHNKNKWVTSHEYHASNKNQIIQKLLMWANIL</sequence>
<dbReference type="Pfam" id="PF00022">
    <property type="entry name" value="Actin"/>
    <property type="match status" value="2"/>
</dbReference>